<accession>A0A317JQG4</accession>
<dbReference type="SUPFAM" id="SSF51735">
    <property type="entry name" value="NAD(P)-binding Rossmann-fold domains"/>
    <property type="match status" value="1"/>
</dbReference>
<dbReference type="InterPro" id="IPR050177">
    <property type="entry name" value="Lipid_A_modif_metabolic_enz"/>
</dbReference>
<dbReference type="EMBL" id="PSRQ01000006">
    <property type="protein sequence ID" value="PWU24247.1"/>
    <property type="molecule type" value="Genomic_DNA"/>
</dbReference>
<evidence type="ECO:0000313" key="2">
    <source>
        <dbReference type="EMBL" id="PWU24247.1"/>
    </source>
</evidence>
<sequence length="292" mass="33014">MKKVLILGGTGYIGSALTSYLQEDIQTVDLEWFGNVNNPANQKIDYDELPKKFFSSFDVVILLAGHSSVAMCEDNRHSSFENNVAKFVRLLDKLDDQAFIYASSSGIYGKTGENIVDETFDRYVPTTYYDLQKKEIDLYASLSSLNYYGLRFGTVNGYAPNLRTDLMINKMFLDAKEYGKIHVSNPHIHRPLLGIADLCRVVNSIILDPTHPGIYNLASFNTQIGEIAQRVGTMMDVPVVVDSPQPSYNFSISTNKFEQQFDFHFQETPGSIVDGLKKYYTKAHREARVKKL</sequence>
<reference evidence="2 3" key="1">
    <citation type="submission" date="2018-02" db="EMBL/GenBank/DDBJ databases">
        <title>Genomic Reconstructions from Amazon Rainforest and Pasture Soil Reveal Novel Insights into the Physiology of Candidate Phyla in Tropical Sites.</title>
        <authorList>
            <person name="Kroeger M.E."/>
            <person name="Delmont T."/>
            <person name="Eren A.M."/>
            <person name="Guo J."/>
            <person name="Meyer K.M."/>
            <person name="Khan K."/>
            <person name="Rodrigues J.L.M."/>
            <person name="Bohannan B.J.M."/>
            <person name="Tringe S."/>
            <person name="Borges C.D."/>
            <person name="Tiedje J."/>
            <person name="Tsai S.M."/>
            <person name="Nusslein K."/>
        </authorList>
    </citation>
    <scope>NUCLEOTIDE SEQUENCE [LARGE SCALE GENOMIC DNA]</scope>
    <source>
        <strain evidence="2">Amazon FNV 2010 28 9</strain>
    </source>
</reference>
<organism evidence="2 3">
    <name type="scientific">Candidatus Cerribacteria bacterium 'Amazon FNV 2010 28 9'</name>
    <dbReference type="NCBI Taxonomy" id="2081795"/>
    <lineage>
        <taxon>Bacteria</taxon>
        <taxon>Candidatus Cerribacteria</taxon>
    </lineage>
</organism>
<protein>
    <recommendedName>
        <fullName evidence="1">NAD-dependent epimerase/dehydratase domain-containing protein</fullName>
    </recommendedName>
</protein>
<dbReference type="PANTHER" id="PTHR43245:SF23">
    <property type="entry name" value="NAD(P)-BINDING DOMAIN-CONTAINING PROTEIN"/>
    <property type="match status" value="1"/>
</dbReference>
<dbReference type="Gene3D" id="3.40.50.720">
    <property type="entry name" value="NAD(P)-binding Rossmann-like Domain"/>
    <property type="match status" value="1"/>
</dbReference>
<dbReference type="CDD" id="cd08946">
    <property type="entry name" value="SDR_e"/>
    <property type="match status" value="1"/>
</dbReference>
<feature type="domain" description="NAD-dependent epimerase/dehydratase" evidence="1">
    <location>
        <begin position="4"/>
        <end position="218"/>
    </location>
</feature>
<dbReference type="InterPro" id="IPR001509">
    <property type="entry name" value="Epimerase_deHydtase"/>
</dbReference>
<dbReference type="AlphaFoldDB" id="A0A317JQG4"/>
<dbReference type="Pfam" id="PF01370">
    <property type="entry name" value="Epimerase"/>
    <property type="match status" value="1"/>
</dbReference>
<name>A0A317JQG4_9BACT</name>
<dbReference type="PANTHER" id="PTHR43245">
    <property type="entry name" value="BIFUNCTIONAL POLYMYXIN RESISTANCE PROTEIN ARNA"/>
    <property type="match status" value="1"/>
</dbReference>
<dbReference type="Proteomes" id="UP000246104">
    <property type="component" value="Unassembled WGS sequence"/>
</dbReference>
<comment type="caution">
    <text evidence="2">The sequence shown here is derived from an EMBL/GenBank/DDBJ whole genome shotgun (WGS) entry which is preliminary data.</text>
</comment>
<evidence type="ECO:0000313" key="3">
    <source>
        <dbReference type="Proteomes" id="UP000246104"/>
    </source>
</evidence>
<proteinExistence type="predicted"/>
<gene>
    <name evidence="2" type="ORF">C5B42_00310</name>
</gene>
<dbReference type="InterPro" id="IPR036291">
    <property type="entry name" value="NAD(P)-bd_dom_sf"/>
</dbReference>
<evidence type="ECO:0000259" key="1">
    <source>
        <dbReference type="Pfam" id="PF01370"/>
    </source>
</evidence>